<dbReference type="Pfam" id="PF12937">
    <property type="entry name" value="F-box-like"/>
    <property type="match status" value="1"/>
</dbReference>
<dbReference type="InterPro" id="IPR032675">
    <property type="entry name" value="LRR_dom_sf"/>
</dbReference>
<dbReference type="OrthoDB" id="3927840at2759"/>
<dbReference type="InterPro" id="IPR036047">
    <property type="entry name" value="F-box-like_dom_sf"/>
</dbReference>
<dbReference type="EMBL" id="JAANBB010000061">
    <property type="protein sequence ID" value="KAF7552410.1"/>
    <property type="molecule type" value="Genomic_DNA"/>
</dbReference>
<evidence type="ECO:0000313" key="3">
    <source>
        <dbReference type="EMBL" id="KAF7552410.1"/>
    </source>
</evidence>
<accession>A0A9P5LIF2</accession>
<evidence type="ECO:0000259" key="2">
    <source>
        <dbReference type="PROSITE" id="PS50181"/>
    </source>
</evidence>
<feature type="compositionally biased region" description="Acidic residues" evidence="1">
    <location>
        <begin position="436"/>
        <end position="446"/>
    </location>
</feature>
<feature type="domain" description="F-box" evidence="2">
    <location>
        <begin position="3"/>
        <end position="48"/>
    </location>
</feature>
<dbReference type="SUPFAM" id="SSF81383">
    <property type="entry name" value="F-box domain"/>
    <property type="match status" value="1"/>
</dbReference>
<dbReference type="AlphaFoldDB" id="A0A9P5LIF2"/>
<dbReference type="SMART" id="SM00256">
    <property type="entry name" value="FBOX"/>
    <property type="match status" value="1"/>
</dbReference>
<reference evidence="3" key="1">
    <citation type="submission" date="2020-03" db="EMBL/GenBank/DDBJ databases">
        <title>Draft Genome Sequence of Cylindrodendrum hubeiense.</title>
        <authorList>
            <person name="Buettner E."/>
            <person name="Kellner H."/>
        </authorList>
    </citation>
    <scope>NUCLEOTIDE SEQUENCE</scope>
    <source>
        <strain evidence="3">IHI 201604</strain>
    </source>
</reference>
<organism evidence="3 4">
    <name type="scientific">Cylindrodendrum hubeiense</name>
    <dbReference type="NCBI Taxonomy" id="595255"/>
    <lineage>
        <taxon>Eukaryota</taxon>
        <taxon>Fungi</taxon>
        <taxon>Dikarya</taxon>
        <taxon>Ascomycota</taxon>
        <taxon>Pezizomycotina</taxon>
        <taxon>Sordariomycetes</taxon>
        <taxon>Hypocreomycetidae</taxon>
        <taxon>Hypocreales</taxon>
        <taxon>Nectriaceae</taxon>
        <taxon>Cylindrodendrum</taxon>
    </lineage>
</organism>
<proteinExistence type="predicted"/>
<gene>
    <name evidence="3" type="ORF">G7Z17_g4363</name>
</gene>
<dbReference type="CDD" id="cd09917">
    <property type="entry name" value="F-box_SF"/>
    <property type="match status" value="1"/>
</dbReference>
<comment type="caution">
    <text evidence="3">The sequence shown here is derived from an EMBL/GenBank/DDBJ whole genome shotgun (WGS) entry which is preliminary data.</text>
</comment>
<dbReference type="PROSITE" id="PS50181">
    <property type="entry name" value="FBOX"/>
    <property type="match status" value="1"/>
</dbReference>
<protein>
    <recommendedName>
        <fullName evidence="2">F-box domain-containing protein</fullName>
    </recommendedName>
</protein>
<name>A0A9P5LIF2_9HYPO</name>
<dbReference type="Gene3D" id="3.80.10.10">
    <property type="entry name" value="Ribonuclease Inhibitor"/>
    <property type="match status" value="1"/>
</dbReference>
<dbReference type="InterPro" id="IPR001810">
    <property type="entry name" value="F-box_dom"/>
</dbReference>
<sequence length="458" mass="52362">MSKTIFEILPDELLLCVTSWLTPHELARLMRTCKRFNALVEPLLWTDIELHEAGFHESHQELKDPPPLIPTYRRAYHRKQGWGCGQGARDKAAKFFTVLQILHDEDPSRLQELTRRVRNLCSVAQPELKPWDEANGKWLGAVQIWQLLPYFTNLETLELHGDNYYSSKYEEATPEFTMPPLNLRFAKLFGYIPRSVARWVLRGGGTIERLELGMLDRPISTYGTSEPEFPPLPEENLAESDDDESYYGSLCDEAIVPRPQSGFLPEASECDLPRVKHLYLCQPSEGNYETTAGDYSWSKRAEKACLADWRKIIQMAGQTLETLVLEQRPGAQYNESRIVTEAEFIRTDISGVGNTALVLMVEELIKDEELPELKKVYLYGMTVDEDSEGRPSANVPAGRFMTLLDSQAVQCEARLGQWCYFDYGPGCTNWARWDGSDDEDEEEDEEPKMKWSTLLASV</sequence>
<evidence type="ECO:0000256" key="1">
    <source>
        <dbReference type="SAM" id="MobiDB-lite"/>
    </source>
</evidence>
<keyword evidence="4" id="KW-1185">Reference proteome</keyword>
<dbReference type="Proteomes" id="UP000722485">
    <property type="component" value="Unassembled WGS sequence"/>
</dbReference>
<evidence type="ECO:0000313" key="4">
    <source>
        <dbReference type="Proteomes" id="UP000722485"/>
    </source>
</evidence>
<feature type="region of interest" description="Disordered" evidence="1">
    <location>
        <begin position="434"/>
        <end position="458"/>
    </location>
</feature>